<dbReference type="PRINTS" id="PR01950">
    <property type="entry name" value="LANCSUPER"/>
</dbReference>
<feature type="binding site" evidence="2">
    <location>
        <position position="323"/>
    </location>
    <ligand>
        <name>Zn(2+)</name>
        <dbReference type="ChEBI" id="CHEBI:29105"/>
    </ligand>
</feature>
<reference evidence="4" key="1">
    <citation type="submission" date="2025-08" db="UniProtKB">
        <authorList>
            <consortium name="RefSeq"/>
        </authorList>
    </citation>
    <scope>IDENTIFICATION</scope>
    <source>
        <tissue evidence="4">Whole sample</tissue>
    </source>
</reference>
<dbReference type="Gene3D" id="1.50.10.10">
    <property type="match status" value="1"/>
</dbReference>
<dbReference type="Pfam" id="PF05147">
    <property type="entry name" value="LANC_like"/>
    <property type="match status" value="1"/>
</dbReference>
<evidence type="ECO:0000256" key="1">
    <source>
        <dbReference type="ARBA" id="ARBA00007179"/>
    </source>
</evidence>
<dbReference type="RefSeq" id="XP_022310754.1">
    <property type="nucleotide sequence ID" value="XM_022455046.1"/>
</dbReference>
<dbReference type="SUPFAM" id="SSF158745">
    <property type="entry name" value="LanC-like"/>
    <property type="match status" value="1"/>
</dbReference>
<sequence>MDRYFKNQFKEWDQEKDNGNLIEPFREKFRKKYLELLEVIERAVASLDDTDGSVYTGTAGIALLYLHLYEIASDKGDHSLLHKSLEYIKGSIDNCKRRKLTFLCGDSGPLALAVVIYSLLGESKKSKKYRDMLTGIGEELVSRSLDFPGDELFKGRAGCLYALLFVKRKLGDDTINKDLVMKIVDTIFESGISLAREEKWQHPLMYRYHEKHYYGAAHGMAGILYLLLTTKEPSLQKRIDSLVKPTVDYMLTLQFSSGNCPSSLQSSSRDRLVQWCHGAPGWVYMFLEAYKRYQESHYLEAAKRCADVIWSRGLLQKGYGLCHGTAGNAYAFLAMYKLTKSNVYLYRAIKFAEWCCDYGRHGCRTPDRPYSLYEGMAGTAYFLSDILVPDTASFPAFELT</sequence>
<dbReference type="SMART" id="SM01260">
    <property type="entry name" value="LANC_like"/>
    <property type="match status" value="1"/>
</dbReference>
<dbReference type="GO" id="GO:0005975">
    <property type="term" value="P:carbohydrate metabolic process"/>
    <property type="evidence" value="ECO:0007669"/>
    <property type="project" value="InterPro"/>
</dbReference>
<dbReference type="InterPro" id="IPR020464">
    <property type="entry name" value="LanC-like_prot_euk"/>
</dbReference>
<dbReference type="PANTHER" id="PTHR12736">
    <property type="entry name" value="LANC-LIKE PROTEIN"/>
    <property type="match status" value="1"/>
</dbReference>
<accession>A0A8B8C6K7</accession>
<protein>
    <submittedName>
        <fullName evidence="4">LanC-like protein 2</fullName>
    </submittedName>
</protein>
<evidence type="ECO:0000313" key="3">
    <source>
        <dbReference type="Proteomes" id="UP000694844"/>
    </source>
</evidence>
<dbReference type="GO" id="GO:0046872">
    <property type="term" value="F:metal ion binding"/>
    <property type="evidence" value="ECO:0007669"/>
    <property type="project" value="UniProtKB-KW"/>
</dbReference>
<evidence type="ECO:0000256" key="2">
    <source>
        <dbReference type="PIRSR" id="PIRSR607822-1"/>
    </source>
</evidence>
<keyword evidence="3" id="KW-1185">Reference proteome</keyword>
<dbReference type="PANTHER" id="PTHR12736:SF21">
    <property type="entry name" value="LANC-LIKE PROTEIN 2"/>
    <property type="match status" value="1"/>
</dbReference>
<dbReference type="CDD" id="cd04794">
    <property type="entry name" value="euk_LANCL"/>
    <property type="match status" value="1"/>
</dbReference>
<comment type="similarity">
    <text evidence="1">Belongs to the LanC-like protein family.</text>
</comment>
<dbReference type="PRINTS" id="PR01951">
    <property type="entry name" value="LANCEUKARYTE"/>
</dbReference>
<feature type="binding site" evidence="2">
    <location>
        <position position="322"/>
    </location>
    <ligand>
        <name>Zn(2+)</name>
        <dbReference type="ChEBI" id="CHEBI:29105"/>
    </ligand>
</feature>
<dbReference type="AlphaFoldDB" id="A0A8B8C6K7"/>
<keyword evidence="2" id="KW-0479">Metal-binding</keyword>
<dbReference type="GO" id="GO:0005886">
    <property type="term" value="C:plasma membrane"/>
    <property type="evidence" value="ECO:0007669"/>
    <property type="project" value="TreeGrafter"/>
</dbReference>
<gene>
    <name evidence="4" type="primary">LOC111116060</name>
</gene>
<organism evidence="3 4">
    <name type="scientific">Crassostrea virginica</name>
    <name type="common">Eastern oyster</name>
    <dbReference type="NCBI Taxonomy" id="6565"/>
    <lineage>
        <taxon>Eukaryota</taxon>
        <taxon>Metazoa</taxon>
        <taxon>Spiralia</taxon>
        <taxon>Lophotrochozoa</taxon>
        <taxon>Mollusca</taxon>
        <taxon>Bivalvia</taxon>
        <taxon>Autobranchia</taxon>
        <taxon>Pteriomorphia</taxon>
        <taxon>Ostreida</taxon>
        <taxon>Ostreoidea</taxon>
        <taxon>Ostreidae</taxon>
        <taxon>Crassostrea</taxon>
    </lineage>
</organism>
<feature type="binding site" evidence="2">
    <location>
        <position position="276"/>
    </location>
    <ligand>
        <name>Zn(2+)</name>
        <dbReference type="ChEBI" id="CHEBI:29105"/>
    </ligand>
</feature>
<dbReference type="InterPro" id="IPR007822">
    <property type="entry name" value="LANC-like"/>
</dbReference>
<keyword evidence="2" id="KW-0862">Zinc</keyword>
<name>A0A8B8C6K7_CRAVI</name>
<dbReference type="Proteomes" id="UP000694844">
    <property type="component" value="Chromosome 9"/>
</dbReference>
<dbReference type="KEGG" id="cvn:111116060"/>
<evidence type="ECO:0000313" key="4">
    <source>
        <dbReference type="RefSeq" id="XP_022310754.1"/>
    </source>
</evidence>
<dbReference type="GeneID" id="111116060"/>
<dbReference type="InterPro" id="IPR012341">
    <property type="entry name" value="6hp_glycosidase-like_sf"/>
</dbReference>
<proteinExistence type="inferred from homology"/>
<dbReference type="GO" id="GO:0031179">
    <property type="term" value="P:peptide modification"/>
    <property type="evidence" value="ECO:0007669"/>
    <property type="project" value="InterPro"/>
</dbReference>
<dbReference type="OrthoDB" id="10257263at2759"/>